<dbReference type="InterPro" id="IPR015943">
    <property type="entry name" value="WD40/YVTN_repeat-like_dom_sf"/>
</dbReference>
<dbReference type="PANTHER" id="PTHR16022">
    <property type="entry name" value="WD REPEAT DOMAIN 60"/>
    <property type="match status" value="1"/>
</dbReference>
<feature type="repeat" description="WD" evidence="3">
    <location>
        <begin position="696"/>
        <end position="738"/>
    </location>
</feature>
<keyword evidence="2" id="KW-0677">Repeat</keyword>
<dbReference type="GO" id="GO:0045504">
    <property type="term" value="F:dynein heavy chain binding"/>
    <property type="evidence" value="ECO:0007669"/>
    <property type="project" value="InterPro"/>
</dbReference>
<name>A0AAD8BRW1_BIOPF</name>
<dbReference type="SUPFAM" id="SSF50978">
    <property type="entry name" value="WD40 repeat-like"/>
    <property type="match status" value="1"/>
</dbReference>
<proteinExistence type="predicted"/>
<dbReference type="InterPro" id="IPR001680">
    <property type="entry name" value="WD40_rpt"/>
</dbReference>
<feature type="compositionally biased region" description="Basic and acidic residues" evidence="4">
    <location>
        <begin position="428"/>
        <end position="448"/>
    </location>
</feature>
<evidence type="ECO:0000313" key="5">
    <source>
        <dbReference type="EMBL" id="KAK0058680.1"/>
    </source>
</evidence>
<dbReference type="SMART" id="SM00320">
    <property type="entry name" value="WD40"/>
    <property type="match status" value="3"/>
</dbReference>
<reference evidence="5" key="1">
    <citation type="journal article" date="2023" name="PLoS Negl. Trop. Dis.">
        <title>A genome sequence for Biomphalaria pfeifferi, the major vector snail for the human-infecting parasite Schistosoma mansoni.</title>
        <authorList>
            <person name="Bu L."/>
            <person name="Lu L."/>
            <person name="Laidemitt M.R."/>
            <person name="Zhang S.M."/>
            <person name="Mutuku M."/>
            <person name="Mkoji G."/>
            <person name="Steinauer M."/>
            <person name="Loker E.S."/>
        </authorList>
    </citation>
    <scope>NUCLEOTIDE SEQUENCE</scope>
    <source>
        <strain evidence="5">KasaAsao</strain>
    </source>
</reference>
<evidence type="ECO:0000256" key="3">
    <source>
        <dbReference type="PROSITE-ProRule" id="PRU00221"/>
    </source>
</evidence>
<feature type="compositionally biased region" description="Basic and acidic residues" evidence="4">
    <location>
        <begin position="177"/>
        <end position="229"/>
    </location>
</feature>
<evidence type="ECO:0000313" key="6">
    <source>
        <dbReference type="Proteomes" id="UP001233172"/>
    </source>
</evidence>
<evidence type="ECO:0000256" key="2">
    <source>
        <dbReference type="ARBA" id="ARBA00022737"/>
    </source>
</evidence>
<dbReference type="PROSITE" id="PS50082">
    <property type="entry name" value="WD_REPEATS_2"/>
    <property type="match status" value="1"/>
</dbReference>
<feature type="compositionally biased region" description="Acidic residues" evidence="4">
    <location>
        <begin position="362"/>
        <end position="399"/>
    </location>
</feature>
<feature type="compositionally biased region" description="Basic and acidic residues" evidence="4">
    <location>
        <begin position="1"/>
        <end position="12"/>
    </location>
</feature>
<dbReference type="GO" id="GO:0005929">
    <property type="term" value="C:cilium"/>
    <property type="evidence" value="ECO:0007669"/>
    <property type="project" value="GOC"/>
</dbReference>
<dbReference type="GO" id="GO:0042073">
    <property type="term" value="P:intraciliary transport"/>
    <property type="evidence" value="ECO:0007669"/>
    <property type="project" value="InterPro"/>
</dbReference>
<feature type="region of interest" description="Disordered" evidence="4">
    <location>
        <begin position="1"/>
        <end position="452"/>
    </location>
</feature>
<keyword evidence="6" id="KW-1185">Reference proteome</keyword>
<comment type="caution">
    <text evidence="5">The sequence shown here is derived from an EMBL/GenBank/DDBJ whole genome shotgun (WGS) entry which is preliminary data.</text>
</comment>
<feature type="compositionally biased region" description="Basic and acidic residues" evidence="4">
    <location>
        <begin position="244"/>
        <end position="317"/>
    </location>
</feature>
<dbReference type="InterPro" id="IPR042505">
    <property type="entry name" value="DYNC2I1"/>
</dbReference>
<feature type="compositionally biased region" description="Basic and acidic residues" evidence="4">
    <location>
        <begin position="24"/>
        <end position="116"/>
    </location>
</feature>
<dbReference type="Gene3D" id="2.130.10.10">
    <property type="entry name" value="YVTN repeat-like/Quinoprotein amine dehydrogenase"/>
    <property type="match status" value="2"/>
</dbReference>
<feature type="compositionally biased region" description="Basic and acidic residues" evidence="4">
    <location>
        <begin position="325"/>
        <end position="358"/>
    </location>
</feature>
<dbReference type="PROSITE" id="PS00678">
    <property type="entry name" value="WD_REPEATS_1"/>
    <property type="match status" value="1"/>
</dbReference>
<gene>
    <name evidence="5" type="ORF">Bpfe_011985</name>
</gene>
<dbReference type="InterPro" id="IPR019775">
    <property type="entry name" value="WD40_repeat_CS"/>
</dbReference>
<evidence type="ECO:0000256" key="4">
    <source>
        <dbReference type="SAM" id="MobiDB-lite"/>
    </source>
</evidence>
<dbReference type="GO" id="GO:0005868">
    <property type="term" value="C:cytoplasmic dynein complex"/>
    <property type="evidence" value="ECO:0007669"/>
    <property type="project" value="InterPro"/>
</dbReference>
<keyword evidence="1 3" id="KW-0853">WD repeat</keyword>
<dbReference type="Proteomes" id="UP001233172">
    <property type="component" value="Unassembled WGS sequence"/>
</dbReference>
<reference evidence="5" key="2">
    <citation type="submission" date="2023-04" db="EMBL/GenBank/DDBJ databases">
        <authorList>
            <person name="Bu L."/>
            <person name="Lu L."/>
            <person name="Laidemitt M.R."/>
            <person name="Zhang S.M."/>
            <person name="Mutuku M."/>
            <person name="Mkoji G."/>
            <person name="Steinauer M."/>
            <person name="Loker E.S."/>
        </authorList>
    </citation>
    <scope>NUCLEOTIDE SEQUENCE</scope>
    <source>
        <strain evidence="5">KasaAsao</strain>
        <tissue evidence="5">Whole Snail</tissue>
    </source>
</reference>
<sequence>MPSENRRPKDDTWTSAELNRALKGSKDDSHRTKKSREDGERRHHRDERKGSDHVKDEGKRSIRQDEDERKSKKHIERGDSDDKVELTEAAAIHEDRDRLRQERRSRREGGGTEEKHPRVKERKPNNKTAADKDEDRKKHHRDRDEDRKRNERDRDEERESRKRLAEEEESVKHKKDRDRERRQYEKEKERARQEEEEKSHRRFKVDDGNDGKKQRHREEASSRHQEGSERRHRPKDLEEDEDERERRRQERRERHEREKAKEKSKDKEREIHKDRRRETERDKSTERKKERAKEKDKERDRTYDIEKDRKHDRESGTQRKSGSKGTEKEDQKPSKKDKHEDKDLEKRRSKHHEVEEKQSQPSEEEKDDYNYEEDFEDYDDDYEDDTQDDDDDKDQEDESPYQRTGGEMEEVLRALDEENHRVASSTSRRSDLSESNDRSDDHTKDELPSRSSKPRAFINFVSAKQKVINRTGKAWKRYDDLSKLIELDVSKYEMFDLPPVKEYDLYIRSFGRSDTRQAYVQTRDDDIDRDIQTEDVETLVKWTQHPPDNEIAVGGEGINVQTGSDKVAVNGTTDPEKLNKFLNKVGQFLFTILDEESKSSSDEEKMKENKSKVSFSEKVFQLGASFLKGRSVVALSFCQSEPNFLLSIHGPHYDFDQMNMDKTGETSSDSTQQSSTQSMSFICVWNISQPTYPYRICGSDMKITTACFSPTRAALVFAGMSDGSVALWDLRETGSHHRNLTIEDQEHLVRFPTYITARVLEYENHTSPVVKIVPVDSHLIGSQKGEIIAVSKSGLSFQLASVDENAVLNLWVVAEISVPDAAGSESDLGLAPAGKIKLLRSSTLTITNPNKLVSRSQELKALDLHLNPADLKHFYVATDAGCVVHGVRFGNRAYPQYYSSIVDSPVPIVSIDFSPFGQPYFLAAYQEGTLHLFHTQIDKPIATWRDFKSGETLQTVRWSHSRPSVFFVLDSSSAVFTFDLVENGLAPVKMDRISLSKIKCLEVGGDPNLITSGLSRPAHIVCAADTGEIQVFTISKEMRHKQDLEEEFMSCYVDRF</sequence>
<organism evidence="5 6">
    <name type="scientific">Biomphalaria pfeifferi</name>
    <name type="common">Bloodfluke planorb</name>
    <name type="synonym">Freshwater snail</name>
    <dbReference type="NCBI Taxonomy" id="112525"/>
    <lineage>
        <taxon>Eukaryota</taxon>
        <taxon>Metazoa</taxon>
        <taxon>Spiralia</taxon>
        <taxon>Lophotrochozoa</taxon>
        <taxon>Mollusca</taxon>
        <taxon>Gastropoda</taxon>
        <taxon>Heterobranchia</taxon>
        <taxon>Euthyneura</taxon>
        <taxon>Panpulmonata</taxon>
        <taxon>Hygrophila</taxon>
        <taxon>Lymnaeoidea</taxon>
        <taxon>Planorbidae</taxon>
        <taxon>Biomphalaria</taxon>
    </lineage>
</organism>
<dbReference type="EMBL" id="JASAOG010000047">
    <property type="protein sequence ID" value="KAK0058680.1"/>
    <property type="molecule type" value="Genomic_DNA"/>
</dbReference>
<protein>
    <submittedName>
        <fullName evidence="5">WD repeat-containing protein 60</fullName>
    </submittedName>
</protein>
<accession>A0AAD8BRW1</accession>
<dbReference type="PANTHER" id="PTHR16022:SF0">
    <property type="entry name" value="CYTOPLASMIC DYNEIN 2 INTERMEDIATE CHAIN 1"/>
    <property type="match status" value="1"/>
</dbReference>
<dbReference type="AlphaFoldDB" id="A0AAD8BRW1"/>
<evidence type="ECO:0000256" key="1">
    <source>
        <dbReference type="ARBA" id="ARBA00022574"/>
    </source>
</evidence>
<feature type="compositionally biased region" description="Basic and acidic residues" evidence="4">
    <location>
        <begin position="410"/>
        <end position="421"/>
    </location>
</feature>
<feature type="compositionally biased region" description="Basic and acidic residues" evidence="4">
    <location>
        <begin position="129"/>
        <end position="165"/>
    </location>
</feature>
<dbReference type="InterPro" id="IPR036322">
    <property type="entry name" value="WD40_repeat_dom_sf"/>
</dbReference>
<dbReference type="GO" id="GO:0045503">
    <property type="term" value="F:dynein light chain binding"/>
    <property type="evidence" value="ECO:0007669"/>
    <property type="project" value="InterPro"/>
</dbReference>